<evidence type="ECO:0000313" key="4">
    <source>
        <dbReference type="WBParaSite" id="jg24463"/>
    </source>
</evidence>
<dbReference type="InterPro" id="IPR003100">
    <property type="entry name" value="PAZ_dom"/>
</dbReference>
<dbReference type="InterPro" id="IPR036397">
    <property type="entry name" value="RNaseH_sf"/>
</dbReference>
<feature type="region of interest" description="Disordered" evidence="1">
    <location>
        <begin position="1"/>
        <end position="35"/>
    </location>
</feature>
<dbReference type="AlphaFoldDB" id="A0A915DXC3"/>
<evidence type="ECO:0000259" key="2">
    <source>
        <dbReference type="PROSITE" id="PS50822"/>
    </source>
</evidence>
<dbReference type="InterPro" id="IPR036085">
    <property type="entry name" value="PAZ_dom_sf"/>
</dbReference>
<feature type="compositionally biased region" description="Basic residues" evidence="1">
    <location>
        <begin position="1"/>
        <end position="10"/>
    </location>
</feature>
<dbReference type="Gene3D" id="3.30.420.10">
    <property type="entry name" value="Ribonuclease H-like superfamily/Ribonuclease H"/>
    <property type="match status" value="1"/>
</dbReference>
<dbReference type="GO" id="GO:0003723">
    <property type="term" value="F:RNA binding"/>
    <property type="evidence" value="ECO:0007669"/>
    <property type="project" value="InterPro"/>
</dbReference>
<protein>
    <recommendedName>
        <fullName evidence="2">Piwi domain-containing protein</fullName>
    </recommendedName>
</protein>
<dbReference type="Gene3D" id="2.170.260.10">
    <property type="entry name" value="paz domain"/>
    <property type="match status" value="1"/>
</dbReference>
<dbReference type="Gene3D" id="3.40.50.2300">
    <property type="match status" value="1"/>
</dbReference>
<dbReference type="WBParaSite" id="jg24463">
    <property type="protein sequence ID" value="jg24463"/>
    <property type="gene ID" value="jg24463"/>
</dbReference>
<dbReference type="SUPFAM" id="SSF53098">
    <property type="entry name" value="Ribonuclease H-like"/>
    <property type="match status" value="1"/>
</dbReference>
<evidence type="ECO:0000313" key="3">
    <source>
        <dbReference type="Proteomes" id="UP000887574"/>
    </source>
</evidence>
<dbReference type="PANTHER" id="PTHR22891">
    <property type="entry name" value="EUKARYOTIC TRANSLATION INITIATION FACTOR 2C"/>
    <property type="match status" value="1"/>
</dbReference>
<evidence type="ECO:0000256" key="1">
    <source>
        <dbReference type="SAM" id="MobiDB-lite"/>
    </source>
</evidence>
<proteinExistence type="predicted"/>
<dbReference type="InterPro" id="IPR003165">
    <property type="entry name" value="Piwi"/>
</dbReference>
<keyword evidence="3" id="KW-1185">Reference proteome</keyword>
<dbReference type="SUPFAM" id="SSF101690">
    <property type="entry name" value="PAZ domain"/>
    <property type="match status" value="1"/>
</dbReference>
<dbReference type="Pfam" id="PF02170">
    <property type="entry name" value="PAZ"/>
    <property type="match status" value="1"/>
</dbReference>
<dbReference type="PROSITE" id="PS50822">
    <property type="entry name" value="PIWI"/>
    <property type="match status" value="1"/>
</dbReference>
<sequence length="905" mass="101776">MTSKRLRRLQRSADASNRTAAMESLQVTPTEPSPPIIDTVLEDTETGPCNIWKATEKKLTKGSGDGQRALNRKICFNLLKLASTRTNNFGMSANASFVYDNKAILYTSQPIQIEKQQLVIGIEEVDKDFTKAYCSDSRFNVEVFFVVEIVPSETGHLLNLGAPLTDQEEGIPIRTFLEMATSQEAVNRKTFSAIGPGKLYHTDAEKIESMNNGIELRPGLKKGVRIVSNNGNPCPAVVLDSKTSPFFKSQNLLQTIKEVNGGRLPVGGAEWTHVLSVLQDLRVEPIYARNQSFEIGSFTEKPLKIFRVPTSDYSVLYVPTYFESSRKISLEYPELPGVLSNRPAQAGKSMATYPIELLEVMPDQRVPLEKMNKKLSDKLLESNSVHPNIRLANVIQRAEQLALFSPSNKILSSFGVKVIKESNEVVIGVRHPPEIQFRDGITKTTNPVTTRWNNYNALYISTKKISHWLFYYPKKQEKTVCDFKAKFVQEAIKKGMCFITDDCPYMVPYQDNSFNLKSMFGQCVTRKIEFMLFIDSERNDTHADLKYYEARFKILTQHITTEVVENVVKNSQNQTLENILHKTNCKNFGLNYIPVIEPLANEYALESGQVLAIGLDVSHPPPAKKADRRMLYTSGYKDMDSLEPSVVGICANMAAHPHAFVGDYFYQQSRKESIDVSQLEERIQWIMEILKTNRPNHSRPKYVFILRDGVSEGQYKMAITEEYAAIQAGFQKADPDYKPQILYVVGTKRHFKRFFSMSSSQSAQNCPPGSVIQNPFSSRLVENLIGEAWMVSHKAVKTKSTSKAVQYALLKDEIGIGMGDPLLAFLNSLCYSHQISNGAISLPEPIYQADALAGRGAKNYGCLKKNDPTDIPRMDSPMEKAVDVQKLTKLLSYKGSFLNSTRFTA</sequence>
<feature type="compositionally biased region" description="Polar residues" evidence="1">
    <location>
        <begin position="13"/>
        <end position="30"/>
    </location>
</feature>
<organism evidence="3 4">
    <name type="scientific">Ditylenchus dipsaci</name>
    <dbReference type="NCBI Taxonomy" id="166011"/>
    <lineage>
        <taxon>Eukaryota</taxon>
        <taxon>Metazoa</taxon>
        <taxon>Ecdysozoa</taxon>
        <taxon>Nematoda</taxon>
        <taxon>Chromadorea</taxon>
        <taxon>Rhabditida</taxon>
        <taxon>Tylenchina</taxon>
        <taxon>Tylenchomorpha</taxon>
        <taxon>Sphaerularioidea</taxon>
        <taxon>Anguinidae</taxon>
        <taxon>Anguininae</taxon>
        <taxon>Ditylenchus</taxon>
    </lineage>
</organism>
<accession>A0A915DXC3</accession>
<name>A0A915DXC3_9BILA</name>
<dbReference type="InterPro" id="IPR012337">
    <property type="entry name" value="RNaseH-like_sf"/>
</dbReference>
<feature type="domain" description="Piwi" evidence="2">
    <location>
        <begin position="529"/>
        <end position="861"/>
    </location>
</feature>
<dbReference type="SMART" id="SM00950">
    <property type="entry name" value="Piwi"/>
    <property type="match status" value="1"/>
</dbReference>
<reference evidence="4" key="1">
    <citation type="submission" date="2022-11" db="UniProtKB">
        <authorList>
            <consortium name="WormBaseParasite"/>
        </authorList>
    </citation>
    <scope>IDENTIFICATION</scope>
</reference>
<dbReference type="Proteomes" id="UP000887574">
    <property type="component" value="Unplaced"/>
</dbReference>
<dbReference type="Pfam" id="PF02171">
    <property type="entry name" value="Piwi"/>
    <property type="match status" value="1"/>
</dbReference>